<keyword evidence="4" id="KW-1185">Reference proteome</keyword>
<dbReference type="PANTHER" id="PTHR40841">
    <property type="entry name" value="SIDEROPHORE TRIACETYLFUSARININE C ESTERASE"/>
    <property type="match status" value="1"/>
</dbReference>
<dbReference type="PANTHER" id="PTHR40841:SF2">
    <property type="entry name" value="SIDEROPHORE-DEGRADING ESTERASE (EUROFUNG)"/>
    <property type="match status" value="1"/>
</dbReference>
<organism evidence="3 4">
    <name type="scientific">Pedobacter petrophilus</name>
    <dbReference type="NCBI Taxonomy" id="1908241"/>
    <lineage>
        <taxon>Bacteria</taxon>
        <taxon>Pseudomonadati</taxon>
        <taxon>Bacteroidota</taxon>
        <taxon>Sphingobacteriia</taxon>
        <taxon>Sphingobacteriales</taxon>
        <taxon>Sphingobacteriaceae</taxon>
        <taxon>Pedobacter</taxon>
    </lineage>
</organism>
<dbReference type="InterPro" id="IPR029058">
    <property type="entry name" value="AB_hydrolase_fold"/>
</dbReference>
<name>A0A7K0FYB2_9SPHI</name>
<accession>A0A7K0FYB2</accession>
<dbReference type="InterPro" id="IPR052558">
    <property type="entry name" value="Siderophore_Hydrolase_D"/>
</dbReference>
<gene>
    <name evidence="3" type="ORF">GJU39_06360</name>
</gene>
<evidence type="ECO:0000256" key="2">
    <source>
        <dbReference type="ARBA" id="ARBA00022801"/>
    </source>
</evidence>
<sequence length="285" mass="31993">MNMKLLPTFFFLLFIFGTKAQNIVNQPVNNSFILGKTEVFHSDILSEDRTLNIYLPEGYNSKLKYPVIYLLDGSADEDFIHVAGIVQFNTFPWVNRIPKSIVVGIANTNRKFNFTSPGGSKSDEKLIPKNGGSAPFISFIEKELQPHIDQKFGGNKDNTIIGQSLGGLLATEILFTKPQLFSKYIIISPSLWWRDGYLLREKPAILNSGYTSPTHVYIGVGKEGSIDGSKNHIMEKDAKLLAKKIKNGLSKTVNVFFNYLPDEDHATVTHQAVFNAFRALYPKKK</sequence>
<dbReference type="Proteomes" id="UP000487757">
    <property type="component" value="Unassembled WGS sequence"/>
</dbReference>
<dbReference type="InterPro" id="IPR000801">
    <property type="entry name" value="Esterase-like"/>
</dbReference>
<dbReference type="SUPFAM" id="SSF53474">
    <property type="entry name" value="alpha/beta-Hydrolases"/>
    <property type="match status" value="1"/>
</dbReference>
<protein>
    <submittedName>
        <fullName evidence="3">Alpha/beta hydrolase</fullName>
    </submittedName>
</protein>
<dbReference type="Pfam" id="PF00756">
    <property type="entry name" value="Esterase"/>
    <property type="match status" value="1"/>
</dbReference>
<dbReference type="GO" id="GO:0016788">
    <property type="term" value="F:hydrolase activity, acting on ester bonds"/>
    <property type="evidence" value="ECO:0007669"/>
    <property type="project" value="TreeGrafter"/>
</dbReference>
<reference evidence="3 4" key="1">
    <citation type="submission" date="2019-11" db="EMBL/GenBank/DDBJ databases">
        <title>Pedobacter petrophilus genome.</title>
        <authorList>
            <person name="Feldbauer M.J."/>
            <person name="Newman J.D."/>
        </authorList>
    </citation>
    <scope>NUCLEOTIDE SEQUENCE [LARGE SCALE GENOMIC DNA]</scope>
    <source>
        <strain evidence="3 4">LMG 29686</strain>
    </source>
</reference>
<dbReference type="Gene3D" id="3.40.50.1820">
    <property type="entry name" value="alpha/beta hydrolase"/>
    <property type="match status" value="1"/>
</dbReference>
<evidence type="ECO:0000313" key="3">
    <source>
        <dbReference type="EMBL" id="MRX75706.1"/>
    </source>
</evidence>
<comment type="caution">
    <text evidence="3">The sequence shown here is derived from an EMBL/GenBank/DDBJ whole genome shotgun (WGS) entry which is preliminary data.</text>
</comment>
<comment type="similarity">
    <text evidence="1">Belongs to the esterase D family.</text>
</comment>
<dbReference type="OrthoDB" id="9784036at2"/>
<proteinExistence type="inferred from homology"/>
<evidence type="ECO:0000313" key="4">
    <source>
        <dbReference type="Proteomes" id="UP000487757"/>
    </source>
</evidence>
<dbReference type="AlphaFoldDB" id="A0A7K0FYB2"/>
<evidence type="ECO:0000256" key="1">
    <source>
        <dbReference type="ARBA" id="ARBA00005622"/>
    </source>
</evidence>
<keyword evidence="2 3" id="KW-0378">Hydrolase</keyword>
<dbReference type="EMBL" id="WKKH01000007">
    <property type="protein sequence ID" value="MRX75706.1"/>
    <property type="molecule type" value="Genomic_DNA"/>
</dbReference>